<accession>A0ABS9EP34</accession>
<keyword evidence="1" id="KW-0472">Membrane</keyword>
<sequence>MFFAHWVAPIILMLCGIFMIRMGSRWYRSGRPLKGVLDLLVGIAFLIIAAMLPTMK</sequence>
<keyword evidence="3" id="KW-1185">Reference proteome</keyword>
<name>A0ABS9EP34_9BACT</name>
<proteinExistence type="predicted"/>
<comment type="caution">
    <text evidence="2">The sequence shown here is derived from an EMBL/GenBank/DDBJ whole genome shotgun (WGS) entry which is preliminary data.</text>
</comment>
<evidence type="ECO:0000313" key="2">
    <source>
        <dbReference type="EMBL" id="MCF4142964.1"/>
    </source>
</evidence>
<evidence type="ECO:0000313" key="3">
    <source>
        <dbReference type="Proteomes" id="UP001200430"/>
    </source>
</evidence>
<evidence type="ECO:0000256" key="1">
    <source>
        <dbReference type="SAM" id="Phobius"/>
    </source>
</evidence>
<keyword evidence="1" id="KW-0812">Transmembrane</keyword>
<feature type="transmembrane region" description="Helical" evidence="1">
    <location>
        <begin position="6"/>
        <end position="24"/>
    </location>
</feature>
<gene>
    <name evidence="2" type="ORF">L2W38_09035</name>
</gene>
<keyword evidence="1" id="KW-1133">Transmembrane helix</keyword>
<organism evidence="2 3">
    <name type="scientific">Dethiosulfovibrio marinus</name>
    <dbReference type="NCBI Taxonomy" id="133532"/>
    <lineage>
        <taxon>Bacteria</taxon>
        <taxon>Thermotogati</taxon>
        <taxon>Synergistota</taxon>
        <taxon>Synergistia</taxon>
        <taxon>Synergistales</taxon>
        <taxon>Dethiosulfovibrionaceae</taxon>
        <taxon>Dethiosulfovibrio</taxon>
    </lineage>
</organism>
<reference evidence="2 3" key="1">
    <citation type="submission" date="2022-01" db="EMBL/GenBank/DDBJ databases">
        <title>Dethiosulfovibrio faecalis sp. nov., a novel proteolytic, non-sulfur-reducing bacterium isolated from a marine aquaculture solid waste bioreactor.</title>
        <authorList>
            <person name="Grabowski S."/>
            <person name="Apolinario E."/>
            <person name="Schneider N."/>
            <person name="Marshall C.W."/>
            <person name="Sowers K.R."/>
        </authorList>
    </citation>
    <scope>NUCLEOTIDE SEQUENCE [LARGE SCALE GENOMIC DNA]</scope>
    <source>
        <strain evidence="2 3">DSM 12537</strain>
    </source>
</reference>
<dbReference type="RefSeq" id="WP_236099677.1">
    <property type="nucleotide sequence ID" value="NZ_JAKGUD010000009.1"/>
</dbReference>
<protein>
    <submittedName>
        <fullName evidence="2">Uncharacterized protein</fullName>
    </submittedName>
</protein>
<dbReference type="Proteomes" id="UP001200430">
    <property type="component" value="Unassembled WGS sequence"/>
</dbReference>
<dbReference type="EMBL" id="JAKGUD010000009">
    <property type="protein sequence ID" value="MCF4142964.1"/>
    <property type="molecule type" value="Genomic_DNA"/>
</dbReference>
<feature type="transmembrane region" description="Helical" evidence="1">
    <location>
        <begin position="36"/>
        <end position="55"/>
    </location>
</feature>